<keyword evidence="7" id="KW-0648">Protein biosynthesis</keyword>
<gene>
    <name evidence="7" type="primary">lysS</name>
    <name evidence="11" type="ORF">A3D56_00150</name>
</gene>
<protein>
    <recommendedName>
        <fullName evidence="7">Lysine--tRNA ligase</fullName>
        <ecNumber evidence="7">6.1.1.6</ecNumber>
    </recommendedName>
    <alternativeName>
        <fullName evidence="7">Lysyl-tRNA synthetase</fullName>
        <shortName evidence="7">LysRS</shortName>
    </alternativeName>
</protein>
<comment type="subunit">
    <text evidence="7">Homodimer.</text>
</comment>
<evidence type="ECO:0000256" key="6">
    <source>
        <dbReference type="ARBA" id="ARBA00048573"/>
    </source>
</evidence>
<keyword evidence="1 7" id="KW-0436">Ligase</keyword>
<dbReference type="GO" id="GO:0006430">
    <property type="term" value="P:lysyl-tRNA aminoacylation"/>
    <property type="evidence" value="ECO:0007669"/>
    <property type="project" value="UniProtKB-UniRule"/>
</dbReference>
<keyword evidence="4 7" id="KW-0067">ATP-binding</keyword>
<comment type="caution">
    <text evidence="7">Lacks conserved residue(s) required for the propagation of feature annotation.</text>
</comment>
<dbReference type="InterPro" id="IPR002313">
    <property type="entry name" value="Lys-tRNA-ligase_II"/>
</dbReference>
<dbReference type="GO" id="GO:0004824">
    <property type="term" value="F:lysine-tRNA ligase activity"/>
    <property type="evidence" value="ECO:0007669"/>
    <property type="project" value="UniProtKB-UniRule"/>
</dbReference>
<dbReference type="GO" id="GO:0005829">
    <property type="term" value="C:cytosol"/>
    <property type="evidence" value="ECO:0007669"/>
    <property type="project" value="TreeGrafter"/>
</dbReference>
<evidence type="ECO:0000256" key="7">
    <source>
        <dbReference type="HAMAP-Rule" id="MF_00252"/>
    </source>
</evidence>
<reference evidence="11 12" key="1">
    <citation type="journal article" date="2016" name="Nat. Commun.">
        <title>Thousands of microbial genomes shed light on interconnected biogeochemical processes in an aquifer system.</title>
        <authorList>
            <person name="Anantharaman K."/>
            <person name="Brown C.T."/>
            <person name="Hug L.A."/>
            <person name="Sharon I."/>
            <person name="Castelle C.J."/>
            <person name="Probst A.J."/>
            <person name="Thomas B.C."/>
            <person name="Singh A."/>
            <person name="Wilkins M.J."/>
            <person name="Karaoz U."/>
            <person name="Brodie E.L."/>
            <person name="Williams K.H."/>
            <person name="Hubbard S.S."/>
            <person name="Banfield J.F."/>
        </authorList>
    </citation>
    <scope>NUCLEOTIDE SEQUENCE [LARGE SCALE GENOMIC DNA]</scope>
</reference>
<dbReference type="PRINTS" id="PR00982">
    <property type="entry name" value="TRNASYNTHLYS"/>
</dbReference>
<keyword evidence="9" id="KW-0175">Coiled coil</keyword>
<comment type="caution">
    <text evidence="11">The sequence shown here is derived from an EMBL/GenBank/DDBJ whole genome shotgun (WGS) entry which is preliminary data.</text>
</comment>
<feature type="coiled-coil region" evidence="9">
    <location>
        <begin position="324"/>
        <end position="351"/>
    </location>
</feature>
<dbReference type="PANTHER" id="PTHR42918:SF15">
    <property type="entry name" value="LYSINE--TRNA LIGASE, CHLOROPLASTIC_MITOCHONDRIAL"/>
    <property type="match status" value="1"/>
</dbReference>
<dbReference type="EC" id="6.1.1.6" evidence="7"/>
<dbReference type="InterPro" id="IPR045864">
    <property type="entry name" value="aa-tRNA-synth_II/BPL/LPL"/>
</dbReference>
<comment type="catalytic activity">
    <reaction evidence="6 7 8">
        <text>tRNA(Lys) + L-lysine + ATP = L-lysyl-tRNA(Lys) + AMP + diphosphate</text>
        <dbReference type="Rhea" id="RHEA:20792"/>
        <dbReference type="Rhea" id="RHEA-COMP:9696"/>
        <dbReference type="Rhea" id="RHEA-COMP:9697"/>
        <dbReference type="ChEBI" id="CHEBI:30616"/>
        <dbReference type="ChEBI" id="CHEBI:32551"/>
        <dbReference type="ChEBI" id="CHEBI:33019"/>
        <dbReference type="ChEBI" id="CHEBI:78442"/>
        <dbReference type="ChEBI" id="CHEBI:78529"/>
        <dbReference type="ChEBI" id="CHEBI:456215"/>
        <dbReference type="EC" id="6.1.1.6"/>
    </reaction>
</comment>
<dbReference type="SUPFAM" id="SSF55681">
    <property type="entry name" value="Class II aaRS and biotin synthetases"/>
    <property type="match status" value="1"/>
</dbReference>
<evidence type="ECO:0000259" key="10">
    <source>
        <dbReference type="PROSITE" id="PS50862"/>
    </source>
</evidence>
<accession>A0A1G2MW32</accession>
<name>A0A1G2MW32_9BACT</name>
<dbReference type="Gene3D" id="2.40.50.140">
    <property type="entry name" value="Nucleic acid-binding proteins"/>
    <property type="match status" value="1"/>
</dbReference>
<dbReference type="InterPro" id="IPR004365">
    <property type="entry name" value="NA-bd_OB_tRNA"/>
</dbReference>
<evidence type="ECO:0000256" key="9">
    <source>
        <dbReference type="SAM" id="Coils"/>
    </source>
</evidence>
<dbReference type="Pfam" id="PF01336">
    <property type="entry name" value="tRNA_anti-codon"/>
    <property type="match status" value="1"/>
</dbReference>
<keyword evidence="7" id="KW-0963">Cytoplasm</keyword>
<dbReference type="GO" id="GO:0000287">
    <property type="term" value="F:magnesium ion binding"/>
    <property type="evidence" value="ECO:0007669"/>
    <property type="project" value="UniProtKB-UniRule"/>
</dbReference>
<keyword evidence="2 7" id="KW-0479">Metal-binding</keyword>
<comment type="similarity">
    <text evidence="7">Belongs to the class-II aminoacyl-tRNA synthetase family.</text>
</comment>
<dbReference type="GO" id="GO:0000049">
    <property type="term" value="F:tRNA binding"/>
    <property type="evidence" value="ECO:0007669"/>
    <property type="project" value="TreeGrafter"/>
</dbReference>
<evidence type="ECO:0000256" key="8">
    <source>
        <dbReference type="RuleBase" id="RU000336"/>
    </source>
</evidence>
<evidence type="ECO:0000256" key="5">
    <source>
        <dbReference type="ARBA" id="ARBA00023146"/>
    </source>
</evidence>
<keyword evidence="5 7" id="KW-0030">Aminoacyl-tRNA synthetase</keyword>
<evidence type="ECO:0000256" key="2">
    <source>
        <dbReference type="ARBA" id="ARBA00022723"/>
    </source>
</evidence>
<keyword evidence="3 7" id="KW-0547">Nucleotide-binding</keyword>
<dbReference type="Pfam" id="PF00152">
    <property type="entry name" value="tRNA-synt_2"/>
    <property type="match status" value="1"/>
</dbReference>
<dbReference type="Gene3D" id="3.30.930.10">
    <property type="entry name" value="Bira Bifunctional Protein, Domain 2"/>
    <property type="match status" value="1"/>
</dbReference>
<evidence type="ECO:0000313" key="11">
    <source>
        <dbReference type="EMBL" id="OHA28076.1"/>
    </source>
</evidence>
<dbReference type="SUPFAM" id="SSF50249">
    <property type="entry name" value="Nucleic acid-binding proteins"/>
    <property type="match status" value="1"/>
</dbReference>
<sequence length="490" mass="55405">MASLEELRQVRLQKIDVLKKHGIDPYPIKTAKQYENTDVIQKFETLSKEKTLTLAGRVMSLRPQGGLIFLNFNDGSAVFQALLKKGDTLEKDFDLFSETVDVGDFVEVTGSLFETKRGEKTLLVSSWRMLSKAILPLPEKWHGLQDVEERFRKRYLDLIASPEVKQRFTFRSRLITELRASLERAGFLEVETSMLQTLAGGTNAEPFKTHHNALQIDLHLRIAQELDLKKLLIGGFPKVYEIGRNFRNEGIDVTHNPEFTTVEWYQAYSDASGQMAFVEKIIKGLVEKIAGGAKIIYGGNEVDFSKKFKTATFYEILEKHASIHDAASLTLDALKKKAAELKIKVDDSDTLEKVLDTIYKRICRPYLIQPTFITDFPIHYLPLAKKKSDDPKLVDAFQLVAGGMELVKAFSELNDPLDQRARFAEQEKNRKAGDKEAQPNDEAFLEALEHGMPPAGGVGIGIDRLTMLLNDQKNIREVIFFPTLRPKGDA</sequence>
<evidence type="ECO:0000256" key="3">
    <source>
        <dbReference type="ARBA" id="ARBA00022741"/>
    </source>
</evidence>
<comment type="cofactor">
    <cofactor evidence="7 8">
        <name>Mg(2+)</name>
        <dbReference type="ChEBI" id="CHEBI:18420"/>
    </cofactor>
    <text evidence="7 8">Binds 3 Mg(2+) ions per subunit.</text>
</comment>
<evidence type="ECO:0000256" key="1">
    <source>
        <dbReference type="ARBA" id="ARBA00022598"/>
    </source>
</evidence>
<feature type="binding site" evidence="7">
    <location>
        <position position="405"/>
    </location>
    <ligand>
        <name>Mg(2+)</name>
        <dbReference type="ChEBI" id="CHEBI:18420"/>
        <label>2</label>
    </ligand>
</feature>
<dbReference type="AlphaFoldDB" id="A0A1G2MW32"/>
<dbReference type="EMBL" id="MHRP01000001">
    <property type="protein sequence ID" value="OHA28076.1"/>
    <property type="molecule type" value="Genomic_DNA"/>
</dbReference>
<dbReference type="PROSITE" id="PS50862">
    <property type="entry name" value="AA_TRNA_LIGASE_II"/>
    <property type="match status" value="1"/>
</dbReference>
<organism evidence="11 12">
    <name type="scientific">Candidatus Taylorbacteria bacterium RIFCSPHIGHO2_02_FULL_45_35</name>
    <dbReference type="NCBI Taxonomy" id="1802311"/>
    <lineage>
        <taxon>Bacteria</taxon>
        <taxon>Candidatus Tayloriibacteriota</taxon>
    </lineage>
</organism>
<dbReference type="InterPro" id="IPR004364">
    <property type="entry name" value="Aa-tRNA-synt_II"/>
</dbReference>
<dbReference type="NCBIfam" id="NF001756">
    <property type="entry name" value="PRK00484.1"/>
    <property type="match status" value="1"/>
</dbReference>
<evidence type="ECO:0000313" key="12">
    <source>
        <dbReference type="Proteomes" id="UP000177943"/>
    </source>
</evidence>
<dbReference type="CDD" id="cd04322">
    <property type="entry name" value="LysRS_N"/>
    <property type="match status" value="1"/>
</dbReference>
<keyword evidence="7 8" id="KW-0460">Magnesium</keyword>
<dbReference type="NCBIfam" id="TIGR00499">
    <property type="entry name" value="lysS_bact"/>
    <property type="match status" value="1"/>
</dbReference>
<dbReference type="GO" id="GO:0005524">
    <property type="term" value="F:ATP binding"/>
    <property type="evidence" value="ECO:0007669"/>
    <property type="project" value="UniProtKB-UniRule"/>
</dbReference>
<feature type="domain" description="Aminoacyl-transfer RNA synthetases class-II family profile" evidence="10">
    <location>
        <begin position="168"/>
        <end position="486"/>
    </location>
</feature>
<dbReference type="InterPro" id="IPR006195">
    <property type="entry name" value="aa-tRNA-synth_II"/>
</dbReference>
<evidence type="ECO:0000256" key="4">
    <source>
        <dbReference type="ARBA" id="ARBA00022840"/>
    </source>
</evidence>
<dbReference type="Proteomes" id="UP000177943">
    <property type="component" value="Unassembled WGS sequence"/>
</dbReference>
<dbReference type="HAMAP" id="MF_00252">
    <property type="entry name" value="Lys_tRNA_synth_class2"/>
    <property type="match status" value="1"/>
</dbReference>
<dbReference type="InterPro" id="IPR018149">
    <property type="entry name" value="Lys-tRNA-synth_II_C"/>
</dbReference>
<comment type="subcellular location">
    <subcellularLocation>
        <location evidence="7">Cytoplasm</location>
    </subcellularLocation>
</comment>
<proteinExistence type="inferred from homology"/>
<dbReference type="InterPro" id="IPR012340">
    <property type="entry name" value="NA-bd_OB-fold"/>
</dbReference>
<dbReference type="InterPro" id="IPR044136">
    <property type="entry name" value="Lys-tRNA-ligase_II_N"/>
</dbReference>
<feature type="binding site" evidence="7">
    <location>
        <position position="405"/>
    </location>
    <ligand>
        <name>Mg(2+)</name>
        <dbReference type="ChEBI" id="CHEBI:18420"/>
        <label>1</label>
    </ligand>
</feature>
<dbReference type="PANTHER" id="PTHR42918">
    <property type="entry name" value="LYSYL-TRNA SYNTHETASE"/>
    <property type="match status" value="1"/>
</dbReference>